<dbReference type="AlphaFoldDB" id="A0A074W3G9"/>
<organism evidence="1 2">
    <name type="scientific">Aureobasidium melanogenum (strain CBS 110374)</name>
    <name type="common">Aureobasidium pullulans var. melanogenum</name>
    <dbReference type="NCBI Taxonomy" id="1043003"/>
    <lineage>
        <taxon>Eukaryota</taxon>
        <taxon>Fungi</taxon>
        <taxon>Dikarya</taxon>
        <taxon>Ascomycota</taxon>
        <taxon>Pezizomycotina</taxon>
        <taxon>Dothideomycetes</taxon>
        <taxon>Dothideomycetidae</taxon>
        <taxon>Dothideales</taxon>
        <taxon>Saccotheciaceae</taxon>
        <taxon>Aureobasidium</taxon>
    </lineage>
</organism>
<keyword evidence="2" id="KW-1185">Reference proteome</keyword>
<dbReference type="GeneID" id="63917386"/>
<evidence type="ECO:0000313" key="1">
    <source>
        <dbReference type="EMBL" id="KEQ67650.1"/>
    </source>
</evidence>
<evidence type="ECO:0000313" key="2">
    <source>
        <dbReference type="Proteomes" id="UP000030672"/>
    </source>
</evidence>
<accession>A0A074W3G9</accession>
<sequence length="239" mass="26416">MAYGRQICYEAQSSLRSTNDLGVEDGRQGRTSITHTLTKAADVLLEAWRFRYACEHDLEVDSLVVNWCRIKRFLGIRCLDAGARKRFGPSVFAVVGEIHARQSQHRGPTAMPVSSDGDSLSVASQVMRAQAHVRPVEKQRARGRITCRFSISANCQCGRPANSTSSLLYEEKDVYALPFAQHSTAIDCCFLDDAPCRWSHQEAKTLDHTSVGCQSLARSRALSPASHRATTATAFRARA</sequence>
<dbReference type="HOGENOM" id="CLU_1160903_0_0_1"/>
<dbReference type="Proteomes" id="UP000030672">
    <property type="component" value="Unassembled WGS sequence"/>
</dbReference>
<protein>
    <submittedName>
        <fullName evidence="1">Uncharacterized protein</fullName>
    </submittedName>
</protein>
<proteinExistence type="predicted"/>
<dbReference type="EMBL" id="KL584824">
    <property type="protein sequence ID" value="KEQ67650.1"/>
    <property type="molecule type" value="Genomic_DNA"/>
</dbReference>
<reference evidence="1 2" key="1">
    <citation type="journal article" date="2014" name="BMC Genomics">
        <title>Genome sequencing of four Aureobasidium pullulans varieties: biotechnological potential, stress tolerance, and description of new species.</title>
        <authorList>
            <person name="Gostin Ar C."/>
            <person name="Ohm R.A."/>
            <person name="Kogej T."/>
            <person name="Sonjak S."/>
            <person name="Turk M."/>
            <person name="Zajc J."/>
            <person name="Zalar P."/>
            <person name="Grube M."/>
            <person name="Sun H."/>
            <person name="Han J."/>
            <person name="Sharma A."/>
            <person name="Chiniquy J."/>
            <person name="Ngan C.Y."/>
            <person name="Lipzen A."/>
            <person name="Barry K."/>
            <person name="Grigoriev I.V."/>
            <person name="Gunde-Cimerman N."/>
        </authorList>
    </citation>
    <scope>NUCLEOTIDE SEQUENCE [LARGE SCALE GENOMIC DNA]</scope>
    <source>
        <strain evidence="1 2">CBS 110374</strain>
    </source>
</reference>
<dbReference type="RefSeq" id="XP_040884673.1">
    <property type="nucleotide sequence ID" value="XM_041024013.1"/>
</dbReference>
<gene>
    <name evidence="1" type="ORF">M437DRAFT_62035</name>
</gene>
<name>A0A074W3G9_AURM1</name>